<evidence type="ECO:0000256" key="5">
    <source>
        <dbReference type="ARBA" id="ARBA00007955"/>
    </source>
</evidence>
<comment type="catalytic activity">
    <reaction evidence="1 18">
        <text>1-(5-phospho-beta-D-ribosyl)-ATP + diphosphate = 5-phospho-alpha-D-ribose 1-diphosphate + ATP</text>
        <dbReference type="Rhea" id="RHEA:18473"/>
        <dbReference type="ChEBI" id="CHEBI:30616"/>
        <dbReference type="ChEBI" id="CHEBI:33019"/>
        <dbReference type="ChEBI" id="CHEBI:58017"/>
        <dbReference type="ChEBI" id="CHEBI:73183"/>
        <dbReference type="EC" id="2.4.2.17"/>
    </reaction>
</comment>
<dbReference type="GO" id="GO:0005737">
    <property type="term" value="C:cytoplasm"/>
    <property type="evidence" value="ECO:0007669"/>
    <property type="project" value="UniProtKB-SubCell"/>
</dbReference>
<comment type="caution">
    <text evidence="21">The sequence shown here is derived from an EMBL/GenBank/DDBJ whole genome shotgun (WGS) entry which is preliminary data.</text>
</comment>
<evidence type="ECO:0000256" key="17">
    <source>
        <dbReference type="ARBA" id="ARBA00024861"/>
    </source>
</evidence>
<dbReference type="Gene3D" id="3.30.70.120">
    <property type="match status" value="1"/>
</dbReference>
<evidence type="ECO:0000256" key="16">
    <source>
        <dbReference type="ARBA" id="ARBA00023102"/>
    </source>
</evidence>
<dbReference type="PANTHER" id="PTHR21403:SF8">
    <property type="entry name" value="ATP PHOSPHORIBOSYLTRANSFERASE"/>
    <property type="match status" value="1"/>
</dbReference>
<evidence type="ECO:0000259" key="19">
    <source>
        <dbReference type="Pfam" id="PF01634"/>
    </source>
</evidence>
<sequence>MNTLLRIAIQKSGRLQEGSLELLKESGLSISNGKDQLKTQARNFPVEVLFLRDDDIPQYVEDQVADIGIVGENVFAEKKKDNRLIKRLDFSKCRLSMAVPRGENYTGVQWLQGKNIATSYPNIVKGFLAKHNVEAGIHEISGSVEIAPGIGLADAICDIVSTGSTLLSNGLQEVEIVMQSEAVIIASPTLSPEKQKILDKLLFRIEAVKKAKNSKYILLNCPNESIEKITQVIPGMKSPTIIPLTRAGWSSLHSVVDENDFWERIDQLREFGAEGILVVPIEKMIV</sequence>
<evidence type="ECO:0000256" key="10">
    <source>
        <dbReference type="ARBA" id="ARBA00022676"/>
    </source>
</evidence>
<dbReference type="Proteomes" id="UP001319180">
    <property type="component" value="Unassembled WGS sequence"/>
</dbReference>
<evidence type="ECO:0000256" key="7">
    <source>
        <dbReference type="ARBA" id="ARBA00020998"/>
    </source>
</evidence>
<evidence type="ECO:0000256" key="4">
    <source>
        <dbReference type="ARBA" id="ARBA00004667"/>
    </source>
</evidence>
<dbReference type="RefSeq" id="WP_254088349.1">
    <property type="nucleotide sequence ID" value="NZ_JAHESC010000001.1"/>
</dbReference>
<keyword evidence="9 18" id="KW-0028">Amino-acid biosynthesis</keyword>
<keyword evidence="13 18" id="KW-0547">Nucleotide-binding</keyword>
<evidence type="ECO:0000256" key="6">
    <source>
        <dbReference type="ARBA" id="ARBA00011946"/>
    </source>
</evidence>
<dbReference type="SUPFAM" id="SSF54913">
    <property type="entry name" value="GlnB-like"/>
    <property type="match status" value="1"/>
</dbReference>
<keyword evidence="16 18" id="KW-0368">Histidine biosynthesis</keyword>
<dbReference type="InterPro" id="IPR020621">
    <property type="entry name" value="ATP-PRT_HisG_long"/>
</dbReference>
<organism evidence="21 22">
    <name type="scientific">Dawidia soli</name>
    <dbReference type="NCBI Taxonomy" id="2782352"/>
    <lineage>
        <taxon>Bacteria</taxon>
        <taxon>Pseudomonadati</taxon>
        <taxon>Bacteroidota</taxon>
        <taxon>Cytophagia</taxon>
        <taxon>Cytophagales</taxon>
        <taxon>Chryseotaleaceae</taxon>
        <taxon>Dawidia</taxon>
    </lineage>
</organism>
<evidence type="ECO:0000313" key="21">
    <source>
        <dbReference type="EMBL" id="MBT1685098.1"/>
    </source>
</evidence>
<evidence type="ECO:0000256" key="11">
    <source>
        <dbReference type="ARBA" id="ARBA00022679"/>
    </source>
</evidence>
<dbReference type="EC" id="2.4.2.17" evidence="6 18"/>
<comment type="function">
    <text evidence="17 18">Catalyzes the condensation of ATP and 5-phosphoribose 1-diphosphate to form N'-(5'-phosphoribosyl)-ATP (PR-ATP). Has a crucial role in the pathway because the rate of histidine biosynthesis seems to be controlled primarily by regulation of HisG enzymatic activity.</text>
</comment>
<accession>A0AAP2D4E4</accession>
<dbReference type="GO" id="GO:0003879">
    <property type="term" value="F:ATP phosphoribosyltransferase activity"/>
    <property type="evidence" value="ECO:0007669"/>
    <property type="project" value="UniProtKB-UniRule"/>
</dbReference>
<dbReference type="Pfam" id="PF08029">
    <property type="entry name" value="HisG_C"/>
    <property type="match status" value="1"/>
</dbReference>
<keyword evidence="12 18" id="KW-0479">Metal-binding</keyword>
<dbReference type="NCBIfam" id="TIGR00070">
    <property type="entry name" value="hisG"/>
    <property type="match status" value="1"/>
</dbReference>
<evidence type="ECO:0000256" key="1">
    <source>
        <dbReference type="ARBA" id="ARBA00000915"/>
    </source>
</evidence>
<evidence type="ECO:0000256" key="15">
    <source>
        <dbReference type="ARBA" id="ARBA00022842"/>
    </source>
</evidence>
<evidence type="ECO:0000256" key="12">
    <source>
        <dbReference type="ARBA" id="ARBA00022723"/>
    </source>
</evidence>
<evidence type="ECO:0000256" key="13">
    <source>
        <dbReference type="ARBA" id="ARBA00022741"/>
    </source>
</evidence>
<keyword evidence="10 18" id="KW-0328">Glycosyltransferase</keyword>
<dbReference type="HAMAP" id="MF_00079">
    <property type="entry name" value="HisG_Long"/>
    <property type="match status" value="1"/>
</dbReference>
<evidence type="ECO:0000256" key="3">
    <source>
        <dbReference type="ARBA" id="ARBA00004496"/>
    </source>
</evidence>
<dbReference type="EMBL" id="JAHESC010000001">
    <property type="protein sequence ID" value="MBT1685098.1"/>
    <property type="molecule type" value="Genomic_DNA"/>
</dbReference>
<protein>
    <recommendedName>
        <fullName evidence="7 18">ATP phosphoribosyltransferase</fullName>
        <shortName evidence="18">ATP-PRT</shortName>
        <shortName evidence="18">ATP-PRTase</shortName>
        <ecNumber evidence="6 18">2.4.2.17</ecNumber>
    </recommendedName>
</protein>
<evidence type="ECO:0000256" key="8">
    <source>
        <dbReference type="ARBA" id="ARBA00022490"/>
    </source>
</evidence>
<dbReference type="PROSITE" id="PS01316">
    <property type="entry name" value="ATP_P_PHORIBOSYLTR"/>
    <property type="match status" value="1"/>
</dbReference>
<dbReference type="FunFam" id="3.30.70.120:FF:000002">
    <property type="entry name" value="ATP phosphoribosyltransferase"/>
    <property type="match status" value="1"/>
</dbReference>
<keyword evidence="14 18" id="KW-0067">ATP-binding</keyword>
<reference evidence="21 22" key="1">
    <citation type="submission" date="2021-05" db="EMBL/GenBank/DDBJ databases">
        <title>A Polyphasic approach of four new species of the genus Ohtaekwangia: Ohtaekwangia histidinii sp. nov., Ohtaekwangia cretensis sp. nov., Ohtaekwangia indiensis sp. nov., Ohtaekwangia reichenbachii sp. nov. from diverse environment.</title>
        <authorList>
            <person name="Octaviana S."/>
        </authorList>
    </citation>
    <scope>NUCLEOTIDE SEQUENCE [LARGE SCALE GENOMIC DNA]</scope>
    <source>
        <strain evidence="21 22">PWU37</strain>
    </source>
</reference>
<dbReference type="InterPro" id="IPR001348">
    <property type="entry name" value="ATP_PRibTrfase_HisG"/>
</dbReference>
<gene>
    <name evidence="18" type="primary">hisG</name>
    <name evidence="21" type="ORF">KK078_00945</name>
</gene>
<dbReference type="GO" id="GO:0000105">
    <property type="term" value="P:L-histidine biosynthetic process"/>
    <property type="evidence" value="ECO:0007669"/>
    <property type="project" value="UniProtKB-UniRule"/>
</dbReference>
<evidence type="ECO:0000256" key="2">
    <source>
        <dbReference type="ARBA" id="ARBA00001946"/>
    </source>
</evidence>
<dbReference type="GO" id="GO:0000287">
    <property type="term" value="F:magnesium ion binding"/>
    <property type="evidence" value="ECO:0007669"/>
    <property type="project" value="UniProtKB-UniRule"/>
</dbReference>
<dbReference type="AlphaFoldDB" id="A0AAP2D4E4"/>
<dbReference type="InterPro" id="IPR013115">
    <property type="entry name" value="HisG_C"/>
</dbReference>
<evidence type="ECO:0000256" key="18">
    <source>
        <dbReference type="HAMAP-Rule" id="MF_00079"/>
    </source>
</evidence>
<dbReference type="FunFam" id="3.40.190.10:FF:000008">
    <property type="entry name" value="ATP phosphoribosyltransferase"/>
    <property type="match status" value="1"/>
</dbReference>
<dbReference type="NCBIfam" id="TIGR03455">
    <property type="entry name" value="HisG_C-term"/>
    <property type="match status" value="1"/>
</dbReference>
<dbReference type="InterPro" id="IPR011322">
    <property type="entry name" value="N-reg_PII-like_a/b"/>
</dbReference>
<proteinExistence type="inferred from homology"/>
<evidence type="ECO:0000259" key="20">
    <source>
        <dbReference type="Pfam" id="PF08029"/>
    </source>
</evidence>
<comment type="subcellular location">
    <subcellularLocation>
        <location evidence="3 18">Cytoplasm</location>
    </subcellularLocation>
</comment>
<keyword evidence="22" id="KW-1185">Reference proteome</keyword>
<comment type="pathway">
    <text evidence="4 18">Amino-acid biosynthesis; L-histidine biosynthesis; L-histidine from 5-phospho-alpha-D-ribose 1-diphosphate: step 1/9.</text>
</comment>
<keyword evidence="8 18" id="KW-0963">Cytoplasm</keyword>
<dbReference type="PANTHER" id="PTHR21403">
    <property type="entry name" value="ATP PHOSPHORIBOSYLTRANSFERASE ATP-PRTASE"/>
    <property type="match status" value="1"/>
</dbReference>
<dbReference type="GO" id="GO:0005524">
    <property type="term" value="F:ATP binding"/>
    <property type="evidence" value="ECO:0007669"/>
    <property type="project" value="UniProtKB-KW"/>
</dbReference>
<comment type="activity regulation">
    <text evidence="18">Feedback inhibited by histidine.</text>
</comment>
<evidence type="ECO:0000256" key="9">
    <source>
        <dbReference type="ARBA" id="ARBA00022605"/>
    </source>
</evidence>
<dbReference type="InterPro" id="IPR013820">
    <property type="entry name" value="ATP_PRibTrfase_cat"/>
</dbReference>
<dbReference type="InterPro" id="IPR018198">
    <property type="entry name" value="ATP_PRibTrfase_CS"/>
</dbReference>
<evidence type="ECO:0000256" key="14">
    <source>
        <dbReference type="ARBA" id="ARBA00022840"/>
    </source>
</evidence>
<keyword evidence="11 18" id="KW-0808">Transferase</keyword>
<dbReference type="Pfam" id="PF01634">
    <property type="entry name" value="HisG"/>
    <property type="match status" value="1"/>
</dbReference>
<evidence type="ECO:0000313" key="22">
    <source>
        <dbReference type="Proteomes" id="UP001319180"/>
    </source>
</evidence>
<dbReference type="InterPro" id="IPR015867">
    <property type="entry name" value="N-reg_PII/ATP_PRibTrfase_C"/>
</dbReference>
<comment type="cofactor">
    <cofactor evidence="2 18">
        <name>Mg(2+)</name>
        <dbReference type="ChEBI" id="CHEBI:18420"/>
    </cofactor>
</comment>
<feature type="domain" description="ATP phosphoribosyltransferase catalytic" evidence="19">
    <location>
        <begin position="52"/>
        <end position="206"/>
    </location>
</feature>
<keyword evidence="15 18" id="KW-0460">Magnesium</keyword>
<comment type="similarity">
    <text evidence="5 18">Belongs to the ATP phosphoribosyltransferase family. Long subfamily.</text>
</comment>
<name>A0AAP2D4E4_9BACT</name>
<dbReference type="Gene3D" id="3.40.190.10">
    <property type="entry name" value="Periplasmic binding protein-like II"/>
    <property type="match status" value="2"/>
</dbReference>
<dbReference type="SUPFAM" id="SSF53850">
    <property type="entry name" value="Periplasmic binding protein-like II"/>
    <property type="match status" value="1"/>
</dbReference>
<feature type="domain" description="Histidine biosynthesis HisG C-terminal" evidence="20">
    <location>
        <begin position="211"/>
        <end position="283"/>
    </location>
</feature>